<keyword evidence="2" id="KW-0472">Membrane</keyword>
<dbReference type="InterPro" id="IPR007763">
    <property type="entry name" value="NDUFA12"/>
</dbReference>
<organism evidence="4 5">
    <name type="scientific">Micractinium conductrix</name>
    <dbReference type="NCBI Taxonomy" id="554055"/>
    <lineage>
        <taxon>Eukaryota</taxon>
        <taxon>Viridiplantae</taxon>
        <taxon>Chlorophyta</taxon>
        <taxon>core chlorophytes</taxon>
        <taxon>Trebouxiophyceae</taxon>
        <taxon>Chlorellales</taxon>
        <taxon>Chlorellaceae</taxon>
        <taxon>Chlorella clade</taxon>
        <taxon>Micractinium</taxon>
    </lineage>
</organism>
<keyword evidence="2" id="KW-0679">Respiratory chain</keyword>
<gene>
    <name evidence="4" type="ORF">C2E20_3019</name>
</gene>
<dbReference type="Proteomes" id="UP000239649">
    <property type="component" value="Unassembled WGS sequence"/>
</dbReference>
<comment type="similarity">
    <text evidence="1 2">Belongs to the complex I NDUFA12 subunit family.</text>
</comment>
<evidence type="ECO:0000256" key="3">
    <source>
        <dbReference type="SAM" id="MobiDB-lite"/>
    </source>
</evidence>
<comment type="caution">
    <text evidence="4">The sequence shown here is derived from an EMBL/GenBank/DDBJ whole genome shotgun (WGS) entry which is preliminary data.</text>
</comment>
<dbReference type="GO" id="GO:0006979">
    <property type="term" value="P:response to oxidative stress"/>
    <property type="evidence" value="ECO:0007669"/>
    <property type="project" value="TreeGrafter"/>
</dbReference>
<dbReference type="Pfam" id="PF05071">
    <property type="entry name" value="NDUFA12"/>
    <property type="match status" value="1"/>
</dbReference>
<keyword evidence="2" id="KW-0249">Electron transport</keyword>
<name>A0A2P6VI80_9CHLO</name>
<evidence type="ECO:0000256" key="1">
    <source>
        <dbReference type="ARBA" id="ARBA00007355"/>
    </source>
</evidence>
<proteinExistence type="inferred from homology"/>
<dbReference type="GO" id="GO:0045271">
    <property type="term" value="C:respiratory chain complex I"/>
    <property type="evidence" value="ECO:0007669"/>
    <property type="project" value="InterPro"/>
</dbReference>
<dbReference type="GO" id="GO:0005743">
    <property type="term" value="C:mitochondrial inner membrane"/>
    <property type="evidence" value="ECO:0007669"/>
    <property type="project" value="UniProtKB-SubCell"/>
</dbReference>
<dbReference type="OrthoDB" id="274641at2759"/>
<dbReference type="STRING" id="554055.A0A2P6VI80"/>
<dbReference type="EMBL" id="LHPF02000006">
    <property type="protein sequence ID" value="PSC73767.1"/>
    <property type="molecule type" value="Genomic_DNA"/>
</dbReference>
<evidence type="ECO:0000256" key="2">
    <source>
        <dbReference type="RuleBase" id="RU363103"/>
    </source>
</evidence>
<evidence type="ECO:0000313" key="5">
    <source>
        <dbReference type="Proteomes" id="UP000239649"/>
    </source>
</evidence>
<dbReference type="PANTHER" id="PTHR12910">
    <property type="entry name" value="NADH-UBIQUINONE OXIDOREDUCTASE SUBUNIT B17.2"/>
    <property type="match status" value="1"/>
</dbReference>
<protein>
    <recommendedName>
        <fullName evidence="2">NADH dehydrogenase [ubiquinone] 1 alpha subcomplex subunit 12</fullName>
    </recommendedName>
</protein>
<comment type="function">
    <text evidence="2">Accessory subunit of the mitochondrial membrane respiratory chain NADH dehydrogenase (Complex I), that is believed not to be involved in catalysis. Complex I functions in the transfer of electrons from NADH to the respiratory chain. The immediate electron acceptor for the enzyme is believed to be ubiquinone.</text>
</comment>
<keyword evidence="2" id="KW-0813">Transport</keyword>
<sequence>MGTLQKYMAQAMGKASFRDAWRAGGWKMLIDGNLAETLFEHGPGAELVGTDQNGNKYFEKKDAQWVRNRFVVYGKANNWSTQDPSSVPPEWHSWLHYIGDYNPTNTEFQRPIYAAEANAHPSVPGPLGRDAASRIHQPKGSWNNPEKLTWRKYQPWTPPQQA</sequence>
<comment type="subcellular location">
    <subcellularLocation>
        <location evidence="2">Mitochondrion inner membrane</location>
        <topology evidence="2">Peripheral membrane protein</topology>
        <orientation evidence="2">Matrix side</orientation>
    </subcellularLocation>
</comment>
<accession>A0A2P6VI80</accession>
<reference evidence="4 5" key="1">
    <citation type="journal article" date="2018" name="Plant J.">
        <title>Genome sequences of Chlorella sorokiniana UTEX 1602 and Micractinium conductrix SAG 241.80: implications to maltose excretion by a green alga.</title>
        <authorList>
            <person name="Arriola M.B."/>
            <person name="Velmurugan N."/>
            <person name="Zhang Y."/>
            <person name="Plunkett M.H."/>
            <person name="Hondzo H."/>
            <person name="Barney B.M."/>
        </authorList>
    </citation>
    <scope>NUCLEOTIDE SEQUENCE [LARGE SCALE GENOMIC DNA]</scope>
    <source>
        <strain evidence="4 5">SAG 241.80</strain>
    </source>
</reference>
<dbReference type="PANTHER" id="PTHR12910:SF2">
    <property type="entry name" value="NADH DEHYDROGENASE [UBIQUINONE] 1 ALPHA SUBCOMPLEX SUBUNIT 12"/>
    <property type="match status" value="1"/>
</dbReference>
<keyword evidence="2" id="KW-0999">Mitochondrion inner membrane</keyword>
<evidence type="ECO:0000313" key="4">
    <source>
        <dbReference type="EMBL" id="PSC73767.1"/>
    </source>
</evidence>
<keyword evidence="2" id="KW-0496">Mitochondrion</keyword>
<dbReference type="AlphaFoldDB" id="A0A2P6VI80"/>
<feature type="region of interest" description="Disordered" evidence="3">
    <location>
        <begin position="124"/>
        <end position="162"/>
    </location>
</feature>
<keyword evidence="5" id="KW-1185">Reference proteome</keyword>